<keyword evidence="14" id="KW-0406">Ion transport</keyword>
<evidence type="ECO:0000256" key="1">
    <source>
        <dbReference type="ARBA" id="ARBA00004651"/>
    </source>
</evidence>
<dbReference type="PANTHER" id="PTHR43520">
    <property type="entry name" value="ATP7, ISOFORM B"/>
    <property type="match status" value="1"/>
</dbReference>
<dbReference type="GO" id="GO:0140581">
    <property type="term" value="F:P-type monovalent copper transporter activity"/>
    <property type="evidence" value="ECO:0007669"/>
    <property type="project" value="UniProtKB-EC"/>
</dbReference>
<evidence type="ECO:0000313" key="24">
    <source>
        <dbReference type="Proteomes" id="UP000029839"/>
    </source>
</evidence>
<dbReference type="PANTHER" id="PTHR43520:SF8">
    <property type="entry name" value="P-TYPE CU(+) TRANSPORTER"/>
    <property type="match status" value="1"/>
</dbReference>
<dbReference type="GO" id="GO:0043682">
    <property type="term" value="F:P-type divalent copper transporter activity"/>
    <property type="evidence" value="ECO:0007669"/>
    <property type="project" value="TreeGrafter"/>
</dbReference>
<keyword evidence="24" id="KW-1185">Reference proteome</keyword>
<evidence type="ECO:0000259" key="22">
    <source>
        <dbReference type="SMART" id="SM00746"/>
    </source>
</evidence>
<dbReference type="GO" id="GO:0016887">
    <property type="term" value="F:ATP hydrolysis activity"/>
    <property type="evidence" value="ECO:0007669"/>
    <property type="project" value="InterPro"/>
</dbReference>
<evidence type="ECO:0000256" key="12">
    <source>
        <dbReference type="ARBA" id="ARBA00022989"/>
    </source>
</evidence>
<feature type="transmembrane region" description="Helical" evidence="20">
    <location>
        <begin position="6"/>
        <end position="24"/>
    </location>
</feature>
<keyword evidence="11" id="KW-1278">Translocase</keyword>
<dbReference type="InterPro" id="IPR036412">
    <property type="entry name" value="HAD-like_sf"/>
</dbReference>
<dbReference type="InterPro" id="IPR009078">
    <property type="entry name" value="Ferritin-like_SF"/>
</dbReference>
<proteinExistence type="inferred from homology"/>
<accession>A0A0A0BNK4</accession>
<sequence length="926" mass="96413">MSGSELSVVLGGVVLTGLFWWYFFGPKESRRADVADGLQQAVVTVRGGYSPDLVEVVAGVPVRLVFDRQETGDCSSRVVFPEFKINQSLPANATTAVEFTPTVPGEYGFACGMNMLHGRVRVVEGASGQSTAGGAVALGERPTGHGDALDGGTTAPRPAGDESARPAGPLSGGTDDGDAEERERAAEIADLRRRVVLGTVLTLPVLTAVMAMELFAARWVPEVLLNPWMQLVLIAPVMLYTGWPIHRTGWLALSHRTADMNSLITLGTIAAFGYSLAVTFTPGLLPEETQEVYYEAVGVIITLILLGRLLETRAKAGTGEAIRTLIGLQPHTARVIREGEELEVPIDEVLVGDVVVVRPGEKLPVDGEVVQGASAVDESMVTGEPIAVTKGPGDPVIGATINQTGSFRYTATRVGADTMLAQIIQLVRQAQGSKAPIQRLVDRVSSYFVPAVIGIAIWTLVIWALVGPPPASIFALVAAVSVLIIACPCALGLATPLSITVGTGKGATAGILIRSAEALEAAHKLDTVVLDKTGTITKGTPALTDVLPADGLTDVELLALVAAVESSSEHPLAAAIVAGARNSGIQLPEASAFGSVTGQGVRAVVQGREVLVGNRRLLDSVGVATQTRDADRLAADGKTAMFVVVDGRFAGVMSVADTLKEGSAAAIAALQRRGIDVIMMTGDNRATAAAIARQVGIGRVVAEVMPEHKVAEVKRLQTEGRVVGMVGDGINDAPALAQADVGSAIGTGTDVAIESSDITLISGALSGLVTAVDLSRATMRNIRQNLVFAFMYNAIGIPIAAGVLYPAFGWMLSPIIAAAAMALSSLSVVANANRLRTFTPRPLPEVVQVAATDPVVEIGHGDHDGTEYAMSDKAHEVTDPVCGMRIDPASAAGNTQHEGQAYHFCSDHCADSFRADPTRFATAVAP</sequence>
<gene>
    <name evidence="23" type="ORF">N868_16790</name>
</gene>
<dbReference type="InterPro" id="IPR023299">
    <property type="entry name" value="ATPase_P-typ_cyto_dom_N"/>
</dbReference>
<keyword evidence="15 20" id="KW-0472">Membrane</keyword>
<dbReference type="Gene3D" id="1.10.620.20">
    <property type="entry name" value="Ribonucleotide Reductase, subunit A"/>
    <property type="match status" value="1"/>
</dbReference>
<organism evidence="23 24">
    <name type="scientific">Cellulomonas carbonis T26</name>
    <dbReference type="NCBI Taxonomy" id="947969"/>
    <lineage>
        <taxon>Bacteria</taxon>
        <taxon>Bacillati</taxon>
        <taxon>Actinomycetota</taxon>
        <taxon>Actinomycetes</taxon>
        <taxon>Micrococcales</taxon>
        <taxon>Cellulomonadaceae</taxon>
        <taxon>Cellulomonas</taxon>
    </lineage>
</organism>
<dbReference type="PRINTS" id="PR00120">
    <property type="entry name" value="HATPASE"/>
</dbReference>
<comment type="caution">
    <text evidence="23">The sequence shown here is derived from an EMBL/GenBank/DDBJ whole genome shotgun (WGS) entry which is preliminary data.</text>
</comment>
<keyword evidence="6 20" id="KW-0812">Transmembrane</keyword>
<dbReference type="SMART" id="SM00746">
    <property type="entry name" value="TRASH"/>
    <property type="match status" value="1"/>
</dbReference>
<keyword evidence="8 20" id="KW-0547">Nucleotide-binding</keyword>
<feature type="transmembrane region" description="Helical" evidence="20">
    <location>
        <begin position="811"/>
        <end position="832"/>
    </location>
</feature>
<dbReference type="Proteomes" id="UP000029839">
    <property type="component" value="Unassembled WGS sequence"/>
</dbReference>
<dbReference type="InterPro" id="IPR018303">
    <property type="entry name" value="ATPase_P-typ_P_site"/>
</dbReference>
<dbReference type="AlphaFoldDB" id="A0A0A0BNK4"/>
<keyword evidence="12 20" id="KW-1133">Transmembrane helix</keyword>
<keyword evidence="5 20" id="KW-1003">Cell membrane</keyword>
<dbReference type="InterPro" id="IPR001757">
    <property type="entry name" value="P_typ_ATPase"/>
</dbReference>
<evidence type="ECO:0000256" key="8">
    <source>
        <dbReference type="ARBA" id="ARBA00022741"/>
    </source>
</evidence>
<feature type="transmembrane region" description="Helical" evidence="20">
    <location>
        <begin position="292"/>
        <end position="310"/>
    </location>
</feature>
<comment type="catalytic activity">
    <reaction evidence="17">
        <text>Cu(+)(in) + ATP + H2O = Cu(+)(out) + ADP + phosphate + H(+)</text>
        <dbReference type="Rhea" id="RHEA:25792"/>
        <dbReference type="ChEBI" id="CHEBI:15377"/>
        <dbReference type="ChEBI" id="CHEBI:15378"/>
        <dbReference type="ChEBI" id="CHEBI:30616"/>
        <dbReference type="ChEBI" id="CHEBI:43474"/>
        <dbReference type="ChEBI" id="CHEBI:49552"/>
        <dbReference type="ChEBI" id="CHEBI:456216"/>
        <dbReference type="EC" id="7.2.2.8"/>
    </reaction>
</comment>
<comment type="similarity">
    <text evidence="2 20">Belongs to the cation transport ATPase (P-type) (TC 3.A.3) family. Type IB subfamily.</text>
</comment>
<name>A0A0A0BNK4_9CELL</name>
<evidence type="ECO:0000256" key="17">
    <source>
        <dbReference type="ARBA" id="ARBA00049289"/>
    </source>
</evidence>
<feature type="transmembrane region" description="Helical" evidence="20">
    <location>
        <begin position="472"/>
        <end position="495"/>
    </location>
</feature>
<dbReference type="CDD" id="cd02094">
    <property type="entry name" value="P-type_ATPase_Cu-like"/>
    <property type="match status" value="1"/>
</dbReference>
<evidence type="ECO:0000256" key="4">
    <source>
        <dbReference type="ARBA" id="ARBA00022448"/>
    </source>
</evidence>
<evidence type="ECO:0000256" key="9">
    <source>
        <dbReference type="ARBA" id="ARBA00022796"/>
    </source>
</evidence>
<dbReference type="FunFam" id="2.70.150.10:FF:000020">
    <property type="entry name" value="Copper-exporting P-type ATPase A"/>
    <property type="match status" value="1"/>
</dbReference>
<evidence type="ECO:0000256" key="5">
    <source>
        <dbReference type="ARBA" id="ARBA00022475"/>
    </source>
</evidence>
<dbReference type="NCBIfam" id="TIGR01511">
    <property type="entry name" value="ATPase-IB1_Cu"/>
    <property type="match status" value="1"/>
</dbReference>
<dbReference type="Pfam" id="PF00122">
    <property type="entry name" value="E1-E2_ATPase"/>
    <property type="match status" value="1"/>
</dbReference>
<dbReference type="SFLD" id="SFLDS00003">
    <property type="entry name" value="Haloacid_Dehalogenase"/>
    <property type="match status" value="1"/>
</dbReference>
<evidence type="ECO:0000256" key="18">
    <source>
        <dbReference type="ARBA" id="ARBA00057500"/>
    </source>
</evidence>
<comment type="function">
    <text evidence="18">Necessary for copper homeostasis and likely functions as a copper exporter. Also required for full virulence.</text>
</comment>
<dbReference type="InterPro" id="IPR008972">
    <property type="entry name" value="Cupredoxin"/>
</dbReference>
<feature type="transmembrane region" description="Helical" evidence="20">
    <location>
        <begin position="228"/>
        <end position="246"/>
    </location>
</feature>
<dbReference type="SUPFAM" id="SSF49503">
    <property type="entry name" value="Cupredoxins"/>
    <property type="match status" value="1"/>
</dbReference>
<evidence type="ECO:0000256" key="15">
    <source>
        <dbReference type="ARBA" id="ARBA00023136"/>
    </source>
</evidence>
<feature type="transmembrane region" description="Helical" evidence="20">
    <location>
        <begin position="195"/>
        <end position="216"/>
    </location>
</feature>
<dbReference type="InterPro" id="IPR023214">
    <property type="entry name" value="HAD_sf"/>
</dbReference>
<keyword evidence="4" id="KW-0813">Transport</keyword>
<dbReference type="InterPro" id="IPR008250">
    <property type="entry name" value="ATPase_P-typ_transduc_dom_A_sf"/>
</dbReference>
<reference evidence="23 24" key="2">
    <citation type="journal article" date="2015" name="Stand. Genomic Sci.">
        <title>Draft genome sequence of Cellulomonas carbonis T26(T) and comparative analysis of six Cellulomonas genomes.</title>
        <authorList>
            <person name="Zhuang W."/>
            <person name="Zhang S."/>
            <person name="Xia X."/>
            <person name="Wang G."/>
        </authorList>
    </citation>
    <scope>NUCLEOTIDE SEQUENCE [LARGE SCALE GENOMIC DNA]</scope>
    <source>
        <strain evidence="23 24">T26</strain>
    </source>
</reference>
<dbReference type="EC" id="7.2.2.8" evidence="3"/>
<dbReference type="InterPro" id="IPR027256">
    <property type="entry name" value="P-typ_ATPase_IB"/>
</dbReference>
<dbReference type="SUPFAM" id="SSF47240">
    <property type="entry name" value="Ferritin-like"/>
    <property type="match status" value="1"/>
</dbReference>
<dbReference type="InterPro" id="IPR023298">
    <property type="entry name" value="ATPase_P-typ_TM_dom_sf"/>
</dbReference>
<feature type="transmembrane region" description="Helical" evidence="20">
    <location>
        <begin position="258"/>
        <end position="280"/>
    </location>
</feature>
<dbReference type="SFLD" id="SFLDG00002">
    <property type="entry name" value="C1.7:_P-type_atpase_like"/>
    <property type="match status" value="1"/>
</dbReference>
<evidence type="ECO:0000256" key="14">
    <source>
        <dbReference type="ARBA" id="ARBA00023065"/>
    </source>
</evidence>
<dbReference type="InterPro" id="IPR059000">
    <property type="entry name" value="ATPase_P-type_domA"/>
</dbReference>
<dbReference type="InterPro" id="IPR028096">
    <property type="entry name" value="EfeO_Cupredoxin"/>
</dbReference>
<keyword evidence="10 20" id="KW-0067">ATP-binding</keyword>
<evidence type="ECO:0000256" key="13">
    <source>
        <dbReference type="ARBA" id="ARBA00023008"/>
    </source>
</evidence>
<dbReference type="InterPro" id="IPR012348">
    <property type="entry name" value="RNR-like"/>
</dbReference>
<protein>
    <recommendedName>
        <fullName evidence="19">Probable copper-exporting P-type ATPase V</fullName>
        <ecNumber evidence="3">7.2.2.8</ecNumber>
    </recommendedName>
    <alternativeName>
        <fullName evidence="16">Cu(+)-exporting ATPase</fullName>
    </alternativeName>
</protein>
<evidence type="ECO:0000256" key="11">
    <source>
        <dbReference type="ARBA" id="ARBA00022967"/>
    </source>
</evidence>
<dbReference type="Gene3D" id="3.40.50.1000">
    <property type="entry name" value="HAD superfamily/HAD-like"/>
    <property type="match status" value="1"/>
</dbReference>
<dbReference type="Gene3D" id="2.60.40.420">
    <property type="entry name" value="Cupredoxins - blue copper proteins"/>
    <property type="match status" value="1"/>
</dbReference>
<keyword evidence="7 20" id="KW-0479">Metal-binding</keyword>
<keyword evidence="9" id="KW-0187">Copper transport</keyword>
<feature type="transmembrane region" description="Helical" evidence="20">
    <location>
        <begin position="447"/>
        <end position="466"/>
    </location>
</feature>
<reference evidence="23 24" key="1">
    <citation type="submission" date="2013-08" db="EMBL/GenBank/DDBJ databases">
        <title>Genome sequencing of Cellulomonas carbonis T26.</title>
        <authorList>
            <person name="Chen F."/>
            <person name="Li Y."/>
            <person name="Wang G."/>
        </authorList>
    </citation>
    <scope>NUCLEOTIDE SEQUENCE [LARGE SCALE GENOMIC DNA]</scope>
    <source>
        <strain evidence="23 24">T26</strain>
    </source>
</reference>
<dbReference type="NCBIfam" id="TIGR01525">
    <property type="entry name" value="ATPase-IB_hvy"/>
    <property type="match status" value="1"/>
</dbReference>
<dbReference type="RefSeq" id="WP_043607673.1">
    <property type="nucleotide sequence ID" value="NZ_AXCY01000064.1"/>
</dbReference>
<dbReference type="GO" id="GO:0055070">
    <property type="term" value="P:copper ion homeostasis"/>
    <property type="evidence" value="ECO:0007669"/>
    <property type="project" value="TreeGrafter"/>
</dbReference>
<feature type="domain" description="TRASH" evidence="22">
    <location>
        <begin position="879"/>
        <end position="917"/>
    </location>
</feature>
<evidence type="ECO:0000256" key="20">
    <source>
        <dbReference type="RuleBase" id="RU362081"/>
    </source>
</evidence>
<evidence type="ECO:0000256" key="7">
    <source>
        <dbReference type="ARBA" id="ARBA00022723"/>
    </source>
</evidence>
<evidence type="ECO:0000256" key="21">
    <source>
        <dbReference type="SAM" id="MobiDB-lite"/>
    </source>
</evidence>
<evidence type="ECO:0000256" key="2">
    <source>
        <dbReference type="ARBA" id="ARBA00006024"/>
    </source>
</evidence>
<dbReference type="InterPro" id="IPR007029">
    <property type="entry name" value="YHS_dom"/>
</dbReference>
<dbReference type="SUPFAM" id="SSF81665">
    <property type="entry name" value="Calcium ATPase, transmembrane domain M"/>
    <property type="match status" value="1"/>
</dbReference>
<dbReference type="SUPFAM" id="SSF81653">
    <property type="entry name" value="Calcium ATPase, transduction domain A"/>
    <property type="match status" value="1"/>
</dbReference>
<dbReference type="SFLD" id="SFLDF00027">
    <property type="entry name" value="p-type_atpase"/>
    <property type="match status" value="1"/>
</dbReference>
<dbReference type="InterPro" id="IPR044492">
    <property type="entry name" value="P_typ_ATPase_HD_dom"/>
</dbReference>
<dbReference type="PRINTS" id="PR00119">
    <property type="entry name" value="CATATPASE"/>
</dbReference>
<dbReference type="NCBIfam" id="TIGR01494">
    <property type="entry name" value="ATPase_P-type"/>
    <property type="match status" value="1"/>
</dbReference>
<dbReference type="PROSITE" id="PS00154">
    <property type="entry name" value="ATPASE_E1_E2"/>
    <property type="match status" value="1"/>
</dbReference>
<dbReference type="OrthoDB" id="7059309at2"/>
<dbReference type="GO" id="GO:0005886">
    <property type="term" value="C:plasma membrane"/>
    <property type="evidence" value="ECO:0007669"/>
    <property type="project" value="UniProtKB-SubCell"/>
</dbReference>
<dbReference type="Pfam" id="PF04945">
    <property type="entry name" value="YHS"/>
    <property type="match status" value="1"/>
</dbReference>
<feature type="region of interest" description="Disordered" evidence="21">
    <location>
        <begin position="133"/>
        <end position="182"/>
    </location>
</feature>
<evidence type="ECO:0000256" key="19">
    <source>
        <dbReference type="ARBA" id="ARBA00068364"/>
    </source>
</evidence>
<dbReference type="InterPro" id="IPR011017">
    <property type="entry name" value="TRASH_dom"/>
</dbReference>
<comment type="subcellular location">
    <subcellularLocation>
        <location evidence="1">Cell membrane</location>
        <topology evidence="1">Multi-pass membrane protein</topology>
    </subcellularLocation>
</comment>
<evidence type="ECO:0000313" key="23">
    <source>
        <dbReference type="EMBL" id="KGM10083.1"/>
    </source>
</evidence>
<dbReference type="Pfam" id="PF00702">
    <property type="entry name" value="Hydrolase"/>
    <property type="match status" value="1"/>
</dbReference>
<evidence type="ECO:0000256" key="16">
    <source>
        <dbReference type="ARBA" id="ARBA00033239"/>
    </source>
</evidence>
<dbReference type="EMBL" id="AXCY01000064">
    <property type="protein sequence ID" value="KGM10083.1"/>
    <property type="molecule type" value="Genomic_DNA"/>
</dbReference>
<feature type="transmembrane region" description="Helical" evidence="20">
    <location>
        <begin position="786"/>
        <end position="805"/>
    </location>
</feature>
<dbReference type="Gene3D" id="2.70.150.10">
    <property type="entry name" value="Calcium-transporting ATPase, cytoplasmic transduction domain A"/>
    <property type="match status" value="1"/>
</dbReference>
<dbReference type="SUPFAM" id="SSF56784">
    <property type="entry name" value="HAD-like"/>
    <property type="match status" value="1"/>
</dbReference>
<keyword evidence="13" id="KW-0186">Copper</keyword>
<dbReference type="Pfam" id="PF13473">
    <property type="entry name" value="Cupredoxin_1"/>
    <property type="match status" value="1"/>
</dbReference>
<dbReference type="GO" id="GO:0005507">
    <property type="term" value="F:copper ion binding"/>
    <property type="evidence" value="ECO:0007669"/>
    <property type="project" value="TreeGrafter"/>
</dbReference>
<dbReference type="FunFam" id="3.40.50.1000:FF:000144">
    <property type="entry name" value="copper-transporting ATPase 1 isoform X2"/>
    <property type="match status" value="1"/>
</dbReference>
<evidence type="ECO:0000256" key="3">
    <source>
        <dbReference type="ARBA" id="ARBA00012517"/>
    </source>
</evidence>
<dbReference type="GO" id="GO:0005524">
    <property type="term" value="F:ATP binding"/>
    <property type="evidence" value="ECO:0007669"/>
    <property type="project" value="UniProtKB-UniRule"/>
</dbReference>
<dbReference type="Gene3D" id="3.40.1110.10">
    <property type="entry name" value="Calcium-transporting ATPase, cytoplasmic domain N"/>
    <property type="match status" value="1"/>
</dbReference>
<evidence type="ECO:0000256" key="10">
    <source>
        <dbReference type="ARBA" id="ARBA00022840"/>
    </source>
</evidence>
<dbReference type="GO" id="GO:0016491">
    <property type="term" value="F:oxidoreductase activity"/>
    <property type="evidence" value="ECO:0007669"/>
    <property type="project" value="InterPro"/>
</dbReference>
<evidence type="ECO:0000256" key="6">
    <source>
        <dbReference type="ARBA" id="ARBA00022692"/>
    </source>
</evidence>